<dbReference type="GO" id="GO:0005121">
    <property type="term" value="F:Toll binding"/>
    <property type="evidence" value="ECO:0007669"/>
    <property type="project" value="TreeGrafter"/>
</dbReference>
<dbReference type="InParanoid" id="A0A7M7M8K3"/>
<organism evidence="6 7">
    <name type="scientific">Varroa destructor</name>
    <name type="common">Honeybee mite</name>
    <dbReference type="NCBI Taxonomy" id="109461"/>
    <lineage>
        <taxon>Eukaryota</taxon>
        <taxon>Metazoa</taxon>
        <taxon>Ecdysozoa</taxon>
        <taxon>Arthropoda</taxon>
        <taxon>Chelicerata</taxon>
        <taxon>Arachnida</taxon>
        <taxon>Acari</taxon>
        <taxon>Parasitiformes</taxon>
        <taxon>Mesostigmata</taxon>
        <taxon>Gamasina</taxon>
        <taxon>Dermanyssoidea</taxon>
        <taxon>Varroidae</taxon>
        <taxon>Varroa</taxon>
    </lineage>
</organism>
<dbReference type="GO" id="GO:0021556">
    <property type="term" value="P:central nervous system formation"/>
    <property type="evidence" value="ECO:0007669"/>
    <property type="project" value="TreeGrafter"/>
</dbReference>
<dbReference type="GeneID" id="111243130"/>
<dbReference type="AlphaFoldDB" id="A0A7M7M8K3"/>
<evidence type="ECO:0000259" key="5">
    <source>
        <dbReference type="Pfam" id="PF16077"/>
    </source>
</evidence>
<keyword evidence="7" id="KW-1185">Reference proteome</keyword>
<keyword evidence="2" id="KW-0732">Signal</keyword>
<evidence type="ECO:0000256" key="3">
    <source>
        <dbReference type="ARBA" id="ARBA00023157"/>
    </source>
</evidence>
<protein>
    <recommendedName>
        <fullName evidence="5">Spaetzle domain-containing protein</fullName>
    </recommendedName>
</protein>
<evidence type="ECO:0000256" key="4">
    <source>
        <dbReference type="ARBA" id="ARBA00023180"/>
    </source>
</evidence>
<keyword evidence="3" id="KW-1015">Disulfide bond</keyword>
<dbReference type="SUPFAM" id="SSF57501">
    <property type="entry name" value="Cystine-knot cytokines"/>
    <property type="match status" value="1"/>
</dbReference>
<dbReference type="PANTHER" id="PTHR23199">
    <property type="entry name" value="NEUROTROPHIN 1-RELATED"/>
    <property type="match status" value="1"/>
</dbReference>
<dbReference type="EnsemblMetazoa" id="XM_022788240">
    <property type="protein sequence ID" value="XP_022643975"/>
    <property type="gene ID" value="LOC111243130"/>
</dbReference>
<feature type="domain" description="Spaetzle" evidence="5">
    <location>
        <begin position="178"/>
        <end position="266"/>
    </location>
</feature>
<accession>A0A7M7M8K3</accession>
<evidence type="ECO:0000256" key="2">
    <source>
        <dbReference type="ARBA" id="ARBA00022729"/>
    </source>
</evidence>
<dbReference type="GO" id="GO:0045087">
    <property type="term" value="P:innate immune response"/>
    <property type="evidence" value="ECO:0007669"/>
    <property type="project" value="TreeGrafter"/>
</dbReference>
<dbReference type="KEGG" id="vde:111243130"/>
<dbReference type="Pfam" id="PF16077">
    <property type="entry name" value="Spaetzle"/>
    <property type="match status" value="1"/>
</dbReference>
<dbReference type="PANTHER" id="PTHR23199:SF13">
    <property type="entry name" value="PROTEIN SPAETZLE 3"/>
    <property type="match status" value="1"/>
</dbReference>
<dbReference type="FunFam" id="2.10.90.10:FF:000018">
    <property type="entry name" value="Spatzle 4"/>
    <property type="match status" value="1"/>
</dbReference>
<keyword evidence="4" id="KW-0325">Glycoprotein</keyword>
<dbReference type="GO" id="GO:0008083">
    <property type="term" value="F:growth factor activity"/>
    <property type="evidence" value="ECO:0007669"/>
    <property type="project" value="TreeGrafter"/>
</dbReference>
<dbReference type="GO" id="GO:0005615">
    <property type="term" value="C:extracellular space"/>
    <property type="evidence" value="ECO:0007669"/>
    <property type="project" value="UniProtKB-ARBA"/>
</dbReference>
<sequence>MAAPNTRGDYPRRTAAKFTRTICQQILNGIARKVMISTRNIAGFARWPSLKTVRGVTIVLLLIEMAVPKVAAGTMQHLPCVRAANQLYCPTAGSLYPNINLTEPIVAGHKFSKEKTCKRERIDSFIDDNKSMIRRMFGNVDSPSDPAIEHFQTYDGRRIHHRGKRAANVGGSPHKVDACESTVEIVTPYWASNSHGKIRAIVNTQHLQQAIQTEMCQNSQTRKCNADCGCEQKYKWHRLLAYDPDDDCKGIFMDWFLFPSCCVCRCQNLLQSHSQISKAKNH</sequence>
<dbReference type="Proteomes" id="UP000594260">
    <property type="component" value="Unplaced"/>
</dbReference>
<dbReference type="InterPro" id="IPR052444">
    <property type="entry name" value="Spz/Toll_ligand-like"/>
</dbReference>
<dbReference type="RefSeq" id="XP_022643975.1">
    <property type="nucleotide sequence ID" value="XM_022788240.1"/>
</dbReference>
<evidence type="ECO:0000256" key="1">
    <source>
        <dbReference type="ARBA" id="ARBA00011748"/>
    </source>
</evidence>
<reference evidence="6" key="1">
    <citation type="submission" date="2021-01" db="UniProtKB">
        <authorList>
            <consortium name="EnsemblMetazoa"/>
        </authorList>
    </citation>
    <scope>IDENTIFICATION</scope>
</reference>
<evidence type="ECO:0000313" key="6">
    <source>
        <dbReference type="EnsemblMetazoa" id="XP_022643975"/>
    </source>
</evidence>
<dbReference type="OrthoDB" id="6630583at2759"/>
<comment type="subunit">
    <text evidence="1">Homodimer; disulfide-linked.</text>
</comment>
<name>A0A7M7M8K3_VARDE</name>
<evidence type="ECO:0000313" key="7">
    <source>
        <dbReference type="Proteomes" id="UP000594260"/>
    </source>
</evidence>
<proteinExistence type="predicted"/>
<dbReference type="InterPro" id="IPR029034">
    <property type="entry name" value="Cystine-knot_cytokine"/>
</dbReference>
<dbReference type="Gene3D" id="2.10.90.10">
    <property type="entry name" value="Cystine-knot cytokines"/>
    <property type="match status" value="1"/>
</dbReference>
<dbReference type="InterPro" id="IPR032104">
    <property type="entry name" value="Spaetzle"/>
</dbReference>